<evidence type="ECO:0000256" key="4">
    <source>
        <dbReference type="ARBA" id="ARBA00022618"/>
    </source>
</evidence>
<dbReference type="InterPro" id="IPR005548">
    <property type="entry name" value="Cell_div_FtsQ/DivIB_C"/>
</dbReference>
<dbReference type="Proteomes" id="UP000009881">
    <property type="component" value="Unassembled WGS sequence"/>
</dbReference>
<keyword evidence="8 9" id="KW-0131">Cell cycle</keyword>
<evidence type="ECO:0000256" key="2">
    <source>
        <dbReference type="ARBA" id="ARBA00022475"/>
    </source>
</evidence>
<reference evidence="12 13" key="1">
    <citation type="journal article" date="2013" name="Genome Announc.">
        <title>Draft Genome Sequence of an Alphaproteobacterium, Caenispirillum salinarum AK4(T), Isolated from a Solar Saltern.</title>
        <authorList>
            <person name="Khatri I."/>
            <person name="Singh A."/>
            <person name="Korpole S."/>
            <person name="Pinnaka A.K."/>
            <person name="Subramanian S."/>
        </authorList>
    </citation>
    <scope>NUCLEOTIDE SEQUENCE [LARGE SCALE GENOMIC DNA]</scope>
    <source>
        <strain evidence="12 13">AK4</strain>
    </source>
</reference>
<keyword evidence="3 9" id="KW-0997">Cell inner membrane</keyword>
<dbReference type="Pfam" id="PF03799">
    <property type="entry name" value="FtsQ_DivIB_C"/>
    <property type="match status" value="1"/>
</dbReference>
<name>K9HN75_9PROT</name>
<evidence type="ECO:0000256" key="7">
    <source>
        <dbReference type="ARBA" id="ARBA00023136"/>
    </source>
</evidence>
<dbReference type="PANTHER" id="PTHR35851">
    <property type="entry name" value="CELL DIVISION PROTEIN FTSQ"/>
    <property type="match status" value="1"/>
</dbReference>
<dbReference type="STRING" id="1238182.C882_0077"/>
<dbReference type="GO" id="GO:0005886">
    <property type="term" value="C:plasma membrane"/>
    <property type="evidence" value="ECO:0007669"/>
    <property type="project" value="UniProtKB-SubCell"/>
</dbReference>
<dbReference type="OrthoDB" id="9783091at2"/>
<dbReference type="GO" id="GO:0090529">
    <property type="term" value="P:cell septum assembly"/>
    <property type="evidence" value="ECO:0007669"/>
    <property type="project" value="InterPro"/>
</dbReference>
<evidence type="ECO:0000256" key="10">
    <source>
        <dbReference type="SAM" id="MobiDB-lite"/>
    </source>
</evidence>
<dbReference type="GO" id="GO:0043093">
    <property type="term" value="P:FtsZ-dependent cytokinesis"/>
    <property type="evidence" value="ECO:0007669"/>
    <property type="project" value="UniProtKB-UniRule"/>
</dbReference>
<comment type="similarity">
    <text evidence="9">Belongs to the FtsQ/DivIB family. FtsQ subfamily.</text>
</comment>
<dbReference type="InterPro" id="IPR026579">
    <property type="entry name" value="FtsQ"/>
</dbReference>
<dbReference type="AlphaFoldDB" id="K9HN75"/>
<dbReference type="InterPro" id="IPR013685">
    <property type="entry name" value="POTRA_FtsQ_type"/>
</dbReference>
<comment type="subcellular location">
    <subcellularLocation>
        <location evidence="9">Cell inner membrane</location>
        <topology evidence="9">Single-pass type II membrane protein</topology>
    </subcellularLocation>
    <subcellularLocation>
        <location evidence="1">Membrane</location>
    </subcellularLocation>
    <text evidence="9">Localizes to the division septum.</text>
</comment>
<dbReference type="RefSeq" id="WP_009540737.1">
    <property type="nucleotide sequence ID" value="NZ_ANHY01000010.1"/>
</dbReference>
<evidence type="ECO:0000259" key="11">
    <source>
        <dbReference type="PROSITE" id="PS51779"/>
    </source>
</evidence>
<evidence type="ECO:0000256" key="9">
    <source>
        <dbReference type="HAMAP-Rule" id="MF_00911"/>
    </source>
</evidence>
<evidence type="ECO:0000256" key="6">
    <source>
        <dbReference type="ARBA" id="ARBA00022989"/>
    </source>
</evidence>
<dbReference type="PROSITE" id="PS51779">
    <property type="entry name" value="POTRA"/>
    <property type="match status" value="1"/>
</dbReference>
<gene>
    <name evidence="9" type="primary">ftsQ</name>
    <name evidence="12" type="ORF">C882_0077</name>
</gene>
<evidence type="ECO:0000313" key="12">
    <source>
        <dbReference type="EMBL" id="EKV29996.1"/>
    </source>
</evidence>
<evidence type="ECO:0000256" key="5">
    <source>
        <dbReference type="ARBA" id="ARBA00022692"/>
    </source>
</evidence>
<keyword evidence="5 9" id="KW-0812">Transmembrane</keyword>
<organism evidence="12 13">
    <name type="scientific">Caenispirillum salinarum AK4</name>
    <dbReference type="NCBI Taxonomy" id="1238182"/>
    <lineage>
        <taxon>Bacteria</taxon>
        <taxon>Pseudomonadati</taxon>
        <taxon>Pseudomonadota</taxon>
        <taxon>Alphaproteobacteria</taxon>
        <taxon>Rhodospirillales</taxon>
        <taxon>Novispirillaceae</taxon>
        <taxon>Caenispirillum</taxon>
    </lineage>
</organism>
<evidence type="ECO:0000256" key="8">
    <source>
        <dbReference type="ARBA" id="ARBA00023306"/>
    </source>
</evidence>
<dbReference type="GO" id="GO:0032153">
    <property type="term" value="C:cell division site"/>
    <property type="evidence" value="ECO:0007669"/>
    <property type="project" value="UniProtKB-UniRule"/>
</dbReference>
<proteinExistence type="inferred from homology"/>
<dbReference type="EMBL" id="ANHY01000010">
    <property type="protein sequence ID" value="EKV29996.1"/>
    <property type="molecule type" value="Genomic_DNA"/>
</dbReference>
<protein>
    <recommendedName>
        <fullName evidence="9">Cell division protein FtsQ</fullName>
    </recommendedName>
</protein>
<comment type="caution">
    <text evidence="12">The sequence shown here is derived from an EMBL/GenBank/DDBJ whole genome shotgun (WGS) entry which is preliminary data.</text>
</comment>
<dbReference type="Gene3D" id="3.10.20.310">
    <property type="entry name" value="membrane protein fhac"/>
    <property type="match status" value="1"/>
</dbReference>
<evidence type="ECO:0000256" key="1">
    <source>
        <dbReference type="ARBA" id="ARBA00004370"/>
    </source>
</evidence>
<dbReference type="InterPro" id="IPR034746">
    <property type="entry name" value="POTRA"/>
</dbReference>
<evidence type="ECO:0000256" key="3">
    <source>
        <dbReference type="ARBA" id="ARBA00022519"/>
    </source>
</evidence>
<dbReference type="PANTHER" id="PTHR35851:SF1">
    <property type="entry name" value="CELL DIVISION PROTEIN FTSQ"/>
    <property type="match status" value="1"/>
</dbReference>
<keyword evidence="2 9" id="KW-1003">Cell membrane</keyword>
<comment type="function">
    <text evidence="9">Essential cell division protein.</text>
</comment>
<feature type="region of interest" description="Disordered" evidence="10">
    <location>
        <begin position="286"/>
        <end position="313"/>
    </location>
</feature>
<feature type="domain" description="POTRA" evidence="11">
    <location>
        <begin position="84"/>
        <end position="152"/>
    </location>
</feature>
<accession>K9HN75</accession>
<keyword evidence="4 9" id="KW-0132">Cell division</keyword>
<keyword evidence="7 9" id="KW-0472">Membrane</keyword>
<keyword evidence="6 9" id="KW-1133">Transmembrane helix</keyword>
<sequence>MRLLSLAIPFPPLPGLTGRTARARAAGRRAPLRRRMPDPKLAALAVGLVALSGSGAWAVGSGVLDQKLAHASSGIVSASAKAGLAVQSLEVEGRNRTSGAAILRALNVTRGDPILALDMQAAREAVESLPWVKEAVVSRRLPGTLHVDITERHPIALWQRAPGDFVLTDGTGTPIAIDDLSRWGHLPVIVGTGAPETAADLFRLLNTEPAMATRVKAATRLGDRRWNLLLDDFEAGITVKLPEHGAEAAWNRLARIEREHGILRNDLAAIDLRMSDRMIVRLNGDGIPPGDAMKGGPDLDRSLPLAPDAGTEA</sequence>
<dbReference type="HAMAP" id="MF_00911">
    <property type="entry name" value="FtsQ_subfam"/>
    <property type="match status" value="1"/>
</dbReference>
<evidence type="ECO:0000313" key="13">
    <source>
        <dbReference type="Proteomes" id="UP000009881"/>
    </source>
</evidence>
<dbReference type="Pfam" id="PF08478">
    <property type="entry name" value="POTRA_1"/>
    <property type="match status" value="1"/>
</dbReference>
<keyword evidence="13" id="KW-1185">Reference proteome</keyword>
<dbReference type="eggNOG" id="COG1589">
    <property type="taxonomic scope" value="Bacteria"/>
</dbReference>